<keyword evidence="4" id="KW-1185">Reference proteome</keyword>
<organism evidence="3 4">
    <name type="scientific">Microbacterium ginsengisoli</name>
    <dbReference type="NCBI Taxonomy" id="400772"/>
    <lineage>
        <taxon>Bacteria</taxon>
        <taxon>Bacillati</taxon>
        <taxon>Actinomycetota</taxon>
        <taxon>Actinomycetes</taxon>
        <taxon>Micrococcales</taxon>
        <taxon>Microbacteriaceae</taxon>
        <taxon>Microbacterium</taxon>
    </lineage>
</organism>
<comment type="caution">
    <text evidence="3">The sequence shown here is derived from an EMBL/GenBank/DDBJ whole genome shotgun (WGS) entry which is preliminary data.</text>
</comment>
<accession>A0A0F0LUL8</accession>
<feature type="transmembrane region" description="Helical" evidence="1">
    <location>
        <begin position="216"/>
        <end position="241"/>
    </location>
</feature>
<dbReference type="Proteomes" id="UP000257479">
    <property type="component" value="Unassembled WGS sequence"/>
</dbReference>
<sequence length="342" mass="34916">MTDERPSPSRARAWGRSFASGLVLTIALVLAPLSIITGWARVQLVDTDAFVAAYAPLAHDPAVQQSVTDATMTVIAQHVDYTAIAGQVIDGITSLGTGPLATQALDALKGPAAQGLESVVRTNVARFVASDPFATVFSTALRTTHAQLVKTMQGDPNALVSVASDGTIGLELGPVVAAVRQHLIDSQVPFAAQIPAVQRTIPIAQADALPTAQTGYAVAVAVGAWLPFAAAVLLVAGILLARRRHRAAVVAGLALALGTLILIIGRAVAASIVSAALAPQGISDAASAALFSVVTDGMVSVAAWTCAGGVLGAVAVWIAGPWRPARAIRAKVRTRTTRTSTA</sequence>
<evidence type="ECO:0008006" key="6">
    <source>
        <dbReference type="Google" id="ProtNLM"/>
    </source>
</evidence>
<keyword evidence="1" id="KW-0812">Transmembrane</keyword>
<feature type="transmembrane region" description="Helical" evidence="1">
    <location>
        <begin position="253"/>
        <end position="278"/>
    </location>
</feature>
<protein>
    <recommendedName>
        <fullName evidence="6">Integral membrane protein</fullName>
    </recommendedName>
</protein>
<reference evidence="3 4" key="1">
    <citation type="submission" date="2015-02" db="EMBL/GenBank/DDBJ databases">
        <title>Draft genome sequences of ten Microbacterium spp. with emphasis on heavy metal contaminated environments.</title>
        <authorList>
            <person name="Corretto E."/>
        </authorList>
    </citation>
    <scope>NUCLEOTIDE SEQUENCE [LARGE SCALE GENOMIC DNA]</scope>
    <source>
        <strain evidence="3 4">DSM 18659</strain>
    </source>
</reference>
<name>A0A0F0LUL8_9MICO</name>
<dbReference type="AlphaFoldDB" id="A0A0F0LUL8"/>
<dbReference type="EMBL" id="DMNG01000016">
    <property type="protein sequence ID" value="HAN23177.1"/>
    <property type="molecule type" value="Genomic_DNA"/>
</dbReference>
<keyword evidence="1" id="KW-1133">Transmembrane helix</keyword>
<dbReference type="OrthoDB" id="4350291at2"/>
<evidence type="ECO:0000256" key="1">
    <source>
        <dbReference type="SAM" id="Phobius"/>
    </source>
</evidence>
<feature type="transmembrane region" description="Helical" evidence="1">
    <location>
        <begin position="298"/>
        <end position="319"/>
    </location>
</feature>
<evidence type="ECO:0000313" key="2">
    <source>
        <dbReference type="EMBL" id="HAN23177.1"/>
    </source>
</evidence>
<evidence type="ECO:0000313" key="5">
    <source>
        <dbReference type="Proteomes" id="UP000257479"/>
    </source>
</evidence>
<proteinExistence type="predicted"/>
<keyword evidence="1" id="KW-0472">Membrane</keyword>
<gene>
    <name evidence="2" type="ORF">DCP95_01215</name>
    <name evidence="3" type="ORF">RR49_02052</name>
</gene>
<dbReference type="RefSeq" id="WP_048808973.1">
    <property type="nucleotide sequence ID" value="NZ_JYIY01000076.1"/>
</dbReference>
<evidence type="ECO:0000313" key="3">
    <source>
        <dbReference type="EMBL" id="KJL36005.1"/>
    </source>
</evidence>
<feature type="transmembrane region" description="Helical" evidence="1">
    <location>
        <begin position="21"/>
        <end position="40"/>
    </location>
</feature>
<reference evidence="2 5" key="2">
    <citation type="journal article" date="2018" name="Nat. Biotechnol.">
        <title>A standardized bacterial taxonomy based on genome phylogeny substantially revises the tree of life.</title>
        <authorList>
            <person name="Parks D.H."/>
            <person name="Chuvochina M."/>
            <person name="Waite D.W."/>
            <person name="Rinke C."/>
            <person name="Skarshewski A."/>
            <person name="Chaumeil P.A."/>
            <person name="Hugenholtz P."/>
        </authorList>
    </citation>
    <scope>NUCLEOTIDE SEQUENCE [LARGE SCALE GENOMIC DNA]</scope>
    <source>
        <strain evidence="2">UBA9152</strain>
    </source>
</reference>
<evidence type="ECO:0000313" key="4">
    <source>
        <dbReference type="Proteomes" id="UP000033451"/>
    </source>
</evidence>
<dbReference type="PATRIC" id="fig|400772.4.peg.2066"/>
<dbReference type="EMBL" id="JYIY01000076">
    <property type="protein sequence ID" value="KJL36005.1"/>
    <property type="molecule type" value="Genomic_DNA"/>
</dbReference>
<dbReference type="STRING" id="400772.RR49_02052"/>
<dbReference type="Proteomes" id="UP000033451">
    <property type="component" value="Unassembled WGS sequence"/>
</dbReference>